<evidence type="ECO:0000256" key="1">
    <source>
        <dbReference type="SAM" id="MobiDB-lite"/>
    </source>
</evidence>
<sequence length="152" mass="16817">MQGKDTRATVTALVMVSIGVNACNEHNEESTWLQKGRNVKILWLVRRSKSVAREKETIKKKKKDTMGEDGTGTKVEASVGEQQGKKLKDTKVSAGVETRGVSQEEKNGLWSKVSWSCWAGAVSTSWIEFAVERPLACWLVRFLASCTVALET</sequence>
<keyword evidence="3" id="KW-1185">Reference proteome</keyword>
<name>A0AAV7RG35_PLEWA</name>
<organism evidence="2 3">
    <name type="scientific">Pleurodeles waltl</name>
    <name type="common">Iberian ribbed newt</name>
    <dbReference type="NCBI Taxonomy" id="8319"/>
    <lineage>
        <taxon>Eukaryota</taxon>
        <taxon>Metazoa</taxon>
        <taxon>Chordata</taxon>
        <taxon>Craniata</taxon>
        <taxon>Vertebrata</taxon>
        <taxon>Euteleostomi</taxon>
        <taxon>Amphibia</taxon>
        <taxon>Batrachia</taxon>
        <taxon>Caudata</taxon>
        <taxon>Salamandroidea</taxon>
        <taxon>Salamandridae</taxon>
        <taxon>Pleurodelinae</taxon>
        <taxon>Pleurodeles</taxon>
    </lineage>
</organism>
<evidence type="ECO:0008006" key="4">
    <source>
        <dbReference type="Google" id="ProtNLM"/>
    </source>
</evidence>
<feature type="region of interest" description="Disordered" evidence="1">
    <location>
        <begin position="55"/>
        <end position="99"/>
    </location>
</feature>
<reference evidence="2" key="1">
    <citation type="journal article" date="2022" name="bioRxiv">
        <title>Sequencing and chromosome-scale assembly of the giantPleurodeles waltlgenome.</title>
        <authorList>
            <person name="Brown T."/>
            <person name="Elewa A."/>
            <person name="Iarovenko S."/>
            <person name="Subramanian E."/>
            <person name="Araus A.J."/>
            <person name="Petzold A."/>
            <person name="Susuki M."/>
            <person name="Suzuki K.-i.T."/>
            <person name="Hayashi T."/>
            <person name="Toyoda A."/>
            <person name="Oliveira C."/>
            <person name="Osipova E."/>
            <person name="Leigh N.D."/>
            <person name="Simon A."/>
            <person name="Yun M.H."/>
        </authorList>
    </citation>
    <scope>NUCLEOTIDE SEQUENCE</scope>
    <source>
        <strain evidence="2">20211129_DDA</strain>
        <tissue evidence="2">Liver</tissue>
    </source>
</reference>
<gene>
    <name evidence="2" type="ORF">NDU88_002570</name>
</gene>
<dbReference type="AlphaFoldDB" id="A0AAV7RG35"/>
<accession>A0AAV7RG35</accession>
<protein>
    <recommendedName>
        <fullName evidence="4">Secreted protein</fullName>
    </recommendedName>
</protein>
<dbReference type="EMBL" id="JANPWB010000009">
    <property type="protein sequence ID" value="KAJ1149765.1"/>
    <property type="molecule type" value="Genomic_DNA"/>
</dbReference>
<comment type="caution">
    <text evidence="2">The sequence shown here is derived from an EMBL/GenBank/DDBJ whole genome shotgun (WGS) entry which is preliminary data.</text>
</comment>
<proteinExistence type="predicted"/>
<dbReference type="Proteomes" id="UP001066276">
    <property type="component" value="Chromosome 5"/>
</dbReference>
<evidence type="ECO:0000313" key="2">
    <source>
        <dbReference type="EMBL" id="KAJ1149765.1"/>
    </source>
</evidence>
<evidence type="ECO:0000313" key="3">
    <source>
        <dbReference type="Proteomes" id="UP001066276"/>
    </source>
</evidence>